<organism evidence="5">
    <name type="scientific">Streptomyces sp. TA-0256</name>
    <dbReference type="NCBI Taxonomy" id="573242"/>
    <lineage>
        <taxon>Bacteria</taxon>
        <taxon>Bacillati</taxon>
        <taxon>Actinomycetota</taxon>
        <taxon>Actinomycetes</taxon>
        <taxon>Kitasatosporales</taxon>
        <taxon>Streptomycetaceae</taxon>
        <taxon>Streptomyces</taxon>
    </lineage>
</organism>
<dbReference type="Gene3D" id="3.40.50.720">
    <property type="entry name" value="NAD(P)-binding Rossmann-like Domain"/>
    <property type="match status" value="1"/>
</dbReference>
<dbReference type="PRINTS" id="PR00080">
    <property type="entry name" value="SDRFAMILY"/>
</dbReference>
<gene>
    <name evidence="5" type="primary">pnxO1</name>
</gene>
<dbReference type="InterPro" id="IPR036291">
    <property type="entry name" value="NAD(P)-bd_dom_sf"/>
</dbReference>
<dbReference type="EMBL" id="AB469194">
    <property type="protein sequence ID" value="BAJ52671.1"/>
    <property type="molecule type" value="Genomic_DNA"/>
</dbReference>
<comment type="similarity">
    <text evidence="1 3">Belongs to the short-chain dehydrogenases/reductases (SDR) family.</text>
</comment>
<dbReference type="GO" id="GO:0016491">
    <property type="term" value="F:oxidoreductase activity"/>
    <property type="evidence" value="ECO:0007669"/>
    <property type="project" value="UniProtKB-KW"/>
</dbReference>
<evidence type="ECO:0000256" key="3">
    <source>
        <dbReference type="RuleBase" id="RU000363"/>
    </source>
</evidence>
<sequence length="328" mass="35200">MRGFVPAGSRHRPRCFHSVVTATSTGPHVPSSDALAPVDSIVVTLRNACGLPARLRAGTRETRWHGMVTYTSALVTGASSGIGQSLARCLAAQGTGVVVVARRGDRLERLAEELRGRYEASVEVLAADLCVPEDLAGVTKRLTDPDRPIDLLVNNAGAGSRPPRPLADQPLDHELGKVELNVLAPLRLTHAALSVMIPRRHGGILNVSSIAGFLPQPQGATYAATKAFLTSMTETVYCEARKSGVHATVVCPGFVRRGEGGADGGMRSLRLPEFAWLDRDEVAREAIRAVRAGKPVCIPGWQYRTAITLSRVLPRALSRTGFERLWGR</sequence>
<protein>
    <submittedName>
        <fullName evidence="5">Putative dehydrogenase</fullName>
    </submittedName>
</protein>
<dbReference type="InterPro" id="IPR002347">
    <property type="entry name" value="SDR_fam"/>
</dbReference>
<reference evidence="5" key="1">
    <citation type="submission" date="2008-11" db="EMBL/GenBank/DDBJ databases">
        <title>Biosynthetic gene cluster for FD-594 in Streptomyces sp. TA-0256.</title>
        <authorList>
            <person name="Kudo F."/>
            <person name="Yonezawa T."/>
            <person name="Eguchi T."/>
        </authorList>
    </citation>
    <scope>NUCLEOTIDE SEQUENCE</scope>
    <source>
        <strain evidence="5">TA-0256</strain>
    </source>
</reference>
<dbReference type="SUPFAM" id="SSF51735">
    <property type="entry name" value="NAD(P)-binding Rossmann-fold domains"/>
    <property type="match status" value="1"/>
</dbReference>
<dbReference type="GO" id="GO:0016020">
    <property type="term" value="C:membrane"/>
    <property type="evidence" value="ECO:0007669"/>
    <property type="project" value="TreeGrafter"/>
</dbReference>
<dbReference type="PANTHER" id="PTHR44196">
    <property type="entry name" value="DEHYDROGENASE/REDUCTASE SDR FAMILY MEMBER 7B"/>
    <property type="match status" value="1"/>
</dbReference>
<dbReference type="PANTHER" id="PTHR44196:SF2">
    <property type="entry name" value="SHORT-CHAIN DEHYDROGENASE-RELATED"/>
    <property type="match status" value="1"/>
</dbReference>
<dbReference type="InterPro" id="IPR057326">
    <property type="entry name" value="KR_dom"/>
</dbReference>
<evidence type="ECO:0000259" key="4">
    <source>
        <dbReference type="SMART" id="SM00822"/>
    </source>
</evidence>
<dbReference type="SMART" id="SM00822">
    <property type="entry name" value="PKS_KR"/>
    <property type="match status" value="1"/>
</dbReference>
<dbReference type="Pfam" id="PF00106">
    <property type="entry name" value="adh_short"/>
    <property type="match status" value="1"/>
</dbReference>
<dbReference type="AlphaFoldDB" id="E5RLK7"/>
<proteinExistence type="inferred from homology"/>
<evidence type="ECO:0000313" key="5">
    <source>
        <dbReference type="EMBL" id="BAJ52671.1"/>
    </source>
</evidence>
<evidence type="ECO:0000256" key="1">
    <source>
        <dbReference type="ARBA" id="ARBA00006484"/>
    </source>
</evidence>
<dbReference type="PRINTS" id="PR00081">
    <property type="entry name" value="GDHRDH"/>
</dbReference>
<keyword evidence="2" id="KW-0560">Oxidoreductase</keyword>
<accession>E5RLK7</accession>
<evidence type="ECO:0000256" key="2">
    <source>
        <dbReference type="ARBA" id="ARBA00023002"/>
    </source>
</evidence>
<name>E5RLK7_9ACTN</name>
<feature type="domain" description="Ketoreductase" evidence="4">
    <location>
        <begin position="71"/>
        <end position="258"/>
    </location>
</feature>